<proteinExistence type="predicted"/>
<organism evidence="2 3">
    <name type="scientific">Acetobacter aceti</name>
    <dbReference type="NCBI Taxonomy" id="435"/>
    <lineage>
        <taxon>Bacteria</taxon>
        <taxon>Pseudomonadati</taxon>
        <taxon>Pseudomonadota</taxon>
        <taxon>Alphaproteobacteria</taxon>
        <taxon>Acetobacterales</taxon>
        <taxon>Acetobacteraceae</taxon>
        <taxon>Acetobacter</taxon>
        <taxon>Acetobacter subgen. Acetobacter</taxon>
    </lineage>
</organism>
<dbReference type="PROSITE" id="PS51257">
    <property type="entry name" value="PROKAR_LIPOPROTEIN"/>
    <property type="match status" value="1"/>
</dbReference>
<sequence length="182" mass="19321">MRLKVLAVPVLATSFLAGCNHGPLQSGRYGSPDPFGYMKTSAVCQTTKPIADAQGDRTVAMTVRSDDGRCVLTVVPPDGGAYASFGISPAPEHGKAFLYTLDGQTQITYTPVMAYAGADKFSVVLIRGPGQKRDNLTVNVTVDATGVVIPKPAVSAPTPEHKETRKATTATKRRTVTKTRKK</sequence>
<evidence type="ECO:0000313" key="3">
    <source>
        <dbReference type="Proteomes" id="UP000188937"/>
    </source>
</evidence>
<reference evidence="2 3" key="1">
    <citation type="submission" date="2016-03" db="EMBL/GenBank/DDBJ databases">
        <title>Acetic acid bacteria sequencing.</title>
        <authorList>
            <person name="Brandt J."/>
            <person name="Jakob F."/>
            <person name="Vogel R.F."/>
        </authorList>
    </citation>
    <scope>NUCLEOTIDE SEQUENCE [LARGE SCALE GENOMIC DNA]</scope>
    <source>
        <strain evidence="2 3">TMW2.1153</strain>
    </source>
</reference>
<dbReference type="KEGG" id="aace:A0U92_09290"/>
<dbReference type="Proteomes" id="UP000188937">
    <property type="component" value="Chromosome"/>
</dbReference>
<gene>
    <name evidence="2" type="ORF">A0U92_09290</name>
</gene>
<keyword evidence="3" id="KW-1185">Reference proteome</keyword>
<evidence type="ECO:0000256" key="1">
    <source>
        <dbReference type="SAM" id="MobiDB-lite"/>
    </source>
</evidence>
<dbReference type="AlphaFoldDB" id="A0A1U9KGS6"/>
<dbReference type="Gene3D" id="2.60.40.2810">
    <property type="match status" value="1"/>
</dbReference>
<accession>A0A1U9KGS6</accession>
<dbReference type="RefSeq" id="WP_077812980.1">
    <property type="nucleotide sequence ID" value="NZ_CP014692.1"/>
</dbReference>
<name>A0A1U9KGS6_ACEAC</name>
<protein>
    <recommendedName>
        <fullName evidence="4">Lipoprotein</fullName>
    </recommendedName>
</protein>
<feature type="region of interest" description="Disordered" evidence="1">
    <location>
        <begin position="153"/>
        <end position="182"/>
    </location>
</feature>
<feature type="compositionally biased region" description="Basic residues" evidence="1">
    <location>
        <begin position="171"/>
        <end position="182"/>
    </location>
</feature>
<evidence type="ECO:0008006" key="4">
    <source>
        <dbReference type="Google" id="ProtNLM"/>
    </source>
</evidence>
<dbReference type="OrthoDB" id="7276760at2"/>
<evidence type="ECO:0000313" key="2">
    <source>
        <dbReference type="EMBL" id="AQS84939.1"/>
    </source>
</evidence>
<dbReference type="EMBL" id="CP014692">
    <property type="protein sequence ID" value="AQS84939.1"/>
    <property type="molecule type" value="Genomic_DNA"/>
</dbReference>